<keyword evidence="5" id="KW-1015">Disulfide bond</keyword>
<dbReference type="InterPro" id="IPR000884">
    <property type="entry name" value="TSP1_rpt"/>
</dbReference>
<dbReference type="InterPro" id="IPR043973">
    <property type="entry name" value="TSP1_CCN"/>
</dbReference>
<dbReference type="GeneID" id="106059890"/>
<dbReference type="SUPFAM" id="SSF57603">
    <property type="entry name" value="FnI-like domain"/>
    <property type="match status" value="1"/>
</dbReference>
<dbReference type="InterPro" id="IPR006207">
    <property type="entry name" value="Cys_knot_C"/>
</dbReference>
<dbReference type="InterPro" id="IPR009030">
    <property type="entry name" value="Growth_fac_rcpt_cys_sf"/>
</dbReference>
<evidence type="ECO:0000256" key="5">
    <source>
        <dbReference type="ARBA" id="ARBA00023157"/>
    </source>
</evidence>
<protein>
    <submittedName>
        <fullName evidence="11 12">CCN family member 1-like</fullName>
    </submittedName>
</protein>
<dbReference type="PROSITE" id="PS01225">
    <property type="entry name" value="CTCK_2"/>
    <property type="match status" value="1"/>
</dbReference>
<dbReference type="GO" id="GO:0005615">
    <property type="term" value="C:extracellular space"/>
    <property type="evidence" value="ECO:0007669"/>
    <property type="project" value="TreeGrafter"/>
</dbReference>
<dbReference type="RefSeq" id="XP_055897194.1">
    <property type="nucleotide sequence ID" value="XM_056041219.1"/>
</dbReference>
<dbReference type="GO" id="GO:0007165">
    <property type="term" value="P:signal transduction"/>
    <property type="evidence" value="ECO:0007669"/>
    <property type="project" value="InterPro"/>
</dbReference>
<dbReference type="InterPro" id="IPR017891">
    <property type="entry name" value="Insulin_GF-bd_Cys-rich_CS"/>
</dbReference>
<dbReference type="GO" id="GO:0008201">
    <property type="term" value="F:heparin binding"/>
    <property type="evidence" value="ECO:0007669"/>
    <property type="project" value="TreeGrafter"/>
</dbReference>
<evidence type="ECO:0000256" key="4">
    <source>
        <dbReference type="ARBA" id="ARBA00022729"/>
    </source>
</evidence>
<dbReference type="PROSITE" id="PS50184">
    <property type="entry name" value="VWFC_2"/>
    <property type="match status" value="1"/>
</dbReference>
<dbReference type="InterPro" id="IPR001007">
    <property type="entry name" value="VWF_dom"/>
</dbReference>
<feature type="domain" description="VWFC" evidence="9">
    <location>
        <begin position="126"/>
        <end position="193"/>
    </location>
</feature>
<name>A0A9W3BCP4_BIOGL</name>
<gene>
    <name evidence="11 12" type="primary">LOC106059890</name>
</gene>
<dbReference type="GO" id="GO:0005178">
    <property type="term" value="F:integrin binding"/>
    <property type="evidence" value="ECO:0007669"/>
    <property type="project" value="TreeGrafter"/>
</dbReference>
<dbReference type="GO" id="GO:0007155">
    <property type="term" value="P:cell adhesion"/>
    <property type="evidence" value="ECO:0007669"/>
    <property type="project" value="TreeGrafter"/>
</dbReference>
<dbReference type="RefSeq" id="XP_055897196.1">
    <property type="nucleotide sequence ID" value="XM_056041221.1"/>
</dbReference>
<feature type="chain" id="PRO_5044703021" evidence="7">
    <location>
        <begin position="27"/>
        <end position="393"/>
    </location>
</feature>
<dbReference type="GO" id="GO:0031012">
    <property type="term" value="C:extracellular matrix"/>
    <property type="evidence" value="ECO:0007669"/>
    <property type="project" value="TreeGrafter"/>
</dbReference>
<comment type="subcellular location">
    <subcellularLocation>
        <location evidence="1">Secreted</location>
    </subcellularLocation>
</comment>
<dbReference type="SMART" id="SM00121">
    <property type="entry name" value="IB"/>
    <property type="match status" value="1"/>
</dbReference>
<keyword evidence="10" id="KW-1185">Reference proteome</keyword>
<dbReference type="PROSITE" id="PS00222">
    <property type="entry name" value="IGFBP_N_1"/>
    <property type="match status" value="1"/>
</dbReference>
<dbReference type="OMA" id="CTPHATI"/>
<dbReference type="InterPro" id="IPR050941">
    <property type="entry name" value="CCN"/>
</dbReference>
<evidence type="ECO:0000313" key="11">
    <source>
        <dbReference type="RefSeq" id="XP_055897194.1"/>
    </source>
</evidence>
<proteinExistence type="inferred from homology"/>
<accession>A0A9W3BCP4</accession>
<dbReference type="Pfam" id="PF00219">
    <property type="entry name" value="IGFBP"/>
    <property type="match status" value="1"/>
</dbReference>
<dbReference type="OrthoDB" id="365605at2759"/>
<dbReference type="SUPFAM" id="SSF57184">
    <property type="entry name" value="Growth factor receptor domain"/>
    <property type="match status" value="1"/>
</dbReference>
<dbReference type="SUPFAM" id="SSF82895">
    <property type="entry name" value="TSP-1 type 1 repeat"/>
    <property type="match status" value="1"/>
</dbReference>
<sequence>MDARRYWIYYSQIILLWTSIMPMTSTDPNNSSKCFGCRLYDLSPKKMDNDKKEPGFCQYPCQCPNEEFMCENGVQLVKDGCSCCMMCPRQLGDLCSKKDKCDVTKGLYCDNKNENTTGICRGKANKPCNVDGVLFQDGEKFQPHCSQLCTCQNGFYGCVNQCPQELQKPSELTCHEPKLIKANNKCCKEWTCQKMEARGNWSRGRLESGNLVNKYYITPAATKAPAPRANHHRQCQGEATDWSQCSVTCGVGVSMRIVVDSISCLQHKETRVCFVRPCHENVSTLVVNGPNKCTPTTKGQGHEHIYFQGCESVKAYRLKFCTNCKVNKCCYPAKTKVKEIVFQCRGTREKMAFLWIKKCRCDDVCYVKDRPRDSISSRRSRNFRSHRIKKVIV</sequence>
<comment type="caution">
    <text evidence="6">Lacks conserved residue(s) required for the propagation of feature annotation.</text>
</comment>
<dbReference type="SMART" id="SM00041">
    <property type="entry name" value="CT"/>
    <property type="match status" value="1"/>
</dbReference>
<dbReference type="PANTHER" id="PTHR11348">
    <property type="entry name" value="CONNECTIVE TISSUE GROWTH FACTOR-RELATED"/>
    <property type="match status" value="1"/>
</dbReference>
<dbReference type="InterPro" id="IPR000867">
    <property type="entry name" value="IGFBP-like"/>
</dbReference>
<evidence type="ECO:0000256" key="2">
    <source>
        <dbReference type="ARBA" id="ARBA00008125"/>
    </source>
</evidence>
<dbReference type="InterPro" id="IPR036383">
    <property type="entry name" value="TSP1_rpt_sf"/>
</dbReference>
<feature type="domain" description="CTCK" evidence="8">
    <location>
        <begin position="293"/>
        <end position="366"/>
    </location>
</feature>
<evidence type="ECO:0000256" key="7">
    <source>
        <dbReference type="SAM" id="SignalP"/>
    </source>
</evidence>
<evidence type="ECO:0000256" key="6">
    <source>
        <dbReference type="PROSITE-ProRule" id="PRU00039"/>
    </source>
</evidence>
<evidence type="ECO:0000256" key="3">
    <source>
        <dbReference type="ARBA" id="ARBA00022525"/>
    </source>
</evidence>
<keyword evidence="3" id="KW-0964">Secreted</keyword>
<evidence type="ECO:0000256" key="1">
    <source>
        <dbReference type="ARBA" id="ARBA00004613"/>
    </source>
</evidence>
<dbReference type="SMART" id="SM00209">
    <property type="entry name" value="TSP1"/>
    <property type="match status" value="1"/>
</dbReference>
<dbReference type="GO" id="GO:0045597">
    <property type="term" value="P:positive regulation of cell differentiation"/>
    <property type="evidence" value="ECO:0007669"/>
    <property type="project" value="TreeGrafter"/>
</dbReference>
<evidence type="ECO:0000259" key="8">
    <source>
        <dbReference type="PROSITE" id="PS01225"/>
    </source>
</evidence>
<comment type="similarity">
    <text evidence="2">Belongs to the CCN family.</text>
</comment>
<feature type="signal peptide" evidence="7">
    <location>
        <begin position="1"/>
        <end position="26"/>
    </location>
</feature>
<dbReference type="Gene3D" id="2.20.100.10">
    <property type="entry name" value="Thrombospondin type-1 (TSP1) repeat"/>
    <property type="match status" value="1"/>
</dbReference>
<organism evidence="10 11">
    <name type="scientific">Biomphalaria glabrata</name>
    <name type="common">Bloodfluke planorb</name>
    <name type="synonym">Freshwater snail</name>
    <dbReference type="NCBI Taxonomy" id="6526"/>
    <lineage>
        <taxon>Eukaryota</taxon>
        <taxon>Metazoa</taxon>
        <taxon>Spiralia</taxon>
        <taxon>Lophotrochozoa</taxon>
        <taxon>Mollusca</taxon>
        <taxon>Gastropoda</taxon>
        <taxon>Heterobranchia</taxon>
        <taxon>Euthyneura</taxon>
        <taxon>Panpulmonata</taxon>
        <taxon>Hygrophila</taxon>
        <taxon>Lymnaeoidea</taxon>
        <taxon>Planorbidae</taxon>
        <taxon>Biomphalaria</taxon>
    </lineage>
</organism>
<dbReference type="PANTHER" id="PTHR11348:SF17">
    <property type="entry name" value="CCN"/>
    <property type="match status" value="1"/>
</dbReference>
<keyword evidence="4 7" id="KW-0732">Signal</keyword>
<dbReference type="Proteomes" id="UP001165740">
    <property type="component" value="Chromosome 9"/>
</dbReference>
<dbReference type="SMART" id="SM00214">
    <property type="entry name" value="VWC"/>
    <property type="match status" value="1"/>
</dbReference>
<evidence type="ECO:0000313" key="10">
    <source>
        <dbReference type="Proteomes" id="UP001165740"/>
    </source>
</evidence>
<dbReference type="AlphaFoldDB" id="A0A9W3BCP4"/>
<evidence type="ECO:0000313" key="12">
    <source>
        <dbReference type="RefSeq" id="XP_055897196.1"/>
    </source>
</evidence>
<dbReference type="PROSITE" id="PS50092">
    <property type="entry name" value="TSP1"/>
    <property type="match status" value="1"/>
</dbReference>
<reference evidence="11 12" key="1">
    <citation type="submission" date="2025-04" db="UniProtKB">
        <authorList>
            <consortium name="RefSeq"/>
        </authorList>
    </citation>
    <scope>IDENTIFICATION</scope>
</reference>
<evidence type="ECO:0000259" key="9">
    <source>
        <dbReference type="PROSITE" id="PS50184"/>
    </source>
</evidence>
<dbReference type="Pfam" id="PF19035">
    <property type="entry name" value="TSP1_CCN"/>
    <property type="match status" value="1"/>
</dbReference>